<evidence type="ECO:0000313" key="1">
    <source>
        <dbReference type="EnsemblProtists" id="EOD33968"/>
    </source>
</evidence>
<dbReference type="RefSeq" id="XP_005786397.1">
    <property type="nucleotide sequence ID" value="XM_005786340.1"/>
</dbReference>
<dbReference type="KEGG" id="ehx:EMIHUDRAFT_111496"/>
<sequence>MAELRAHPAFVALPPAHRVLPATASDLRLYRQDSDQWWACHAGRISTSACAACLGVYEERSAKELGVPPSLRGHGKALDAHARLQAPLLADYALLRDAAGKVDSASADADDGHGAVWRSRPASSAGAVPFQREYVPRRSRRAEGGTPYRTVGQVRMAWGNAQEATSVLAAANYLWARNATVEEAGLQPLEALPESVLAALPPGLPPIGASPDAIVRWPDGSVEPFEAKNHAPFATCRAPQPCFEVRDPGPFDGVAVWHVPQLYLHMLCLGEACSSALFLSCSATKGANLFRLRRDTQLQGLVLKFVARFADRHGAGQPPPPPDHFWGCREYASLLEGLSRASREAVELVAHIPHAEIQRGPEAPLFL</sequence>
<reference evidence="1" key="2">
    <citation type="submission" date="2024-10" db="UniProtKB">
        <authorList>
            <consortium name="EnsemblProtists"/>
        </authorList>
    </citation>
    <scope>IDENTIFICATION</scope>
</reference>
<protein>
    <recommendedName>
        <fullName evidence="3">YqaJ viral recombinase domain-containing protein</fullName>
    </recommendedName>
</protein>
<dbReference type="HOGENOM" id="CLU_755311_0_0_1"/>
<accession>A0A0D3KDY3</accession>
<dbReference type="eggNOG" id="ENOG502S4FM">
    <property type="taxonomic scope" value="Eukaryota"/>
</dbReference>
<dbReference type="PaxDb" id="2903-EOD33968"/>
<organism evidence="1 2">
    <name type="scientific">Emiliania huxleyi (strain CCMP1516)</name>
    <dbReference type="NCBI Taxonomy" id="280463"/>
    <lineage>
        <taxon>Eukaryota</taxon>
        <taxon>Haptista</taxon>
        <taxon>Haptophyta</taxon>
        <taxon>Prymnesiophyceae</taxon>
        <taxon>Isochrysidales</taxon>
        <taxon>Noelaerhabdaceae</taxon>
        <taxon>Emiliania</taxon>
    </lineage>
</organism>
<evidence type="ECO:0000313" key="2">
    <source>
        <dbReference type="Proteomes" id="UP000013827"/>
    </source>
</evidence>
<dbReference type="AlphaFoldDB" id="A0A0D3KDY3"/>
<dbReference type="GeneID" id="17279239"/>
<name>A0A0D3KDY3_EMIH1</name>
<keyword evidence="2" id="KW-1185">Reference proteome</keyword>
<dbReference type="Gene3D" id="3.90.320.10">
    <property type="match status" value="1"/>
</dbReference>
<dbReference type="OMA" id="LYWLAPH"/>
<proteinExistence type="predicted"/>
<dbReference type="Proteomes" id="UP000013827">
    <property type="component" value="Unassembled WGS sequence"/>
</dbReference>
<dbReference type="InterPro" id="IPR011604">
    <property type="entry name" value="PDDEXK-like_dom_sf"/>
</dbReference>
<dbReference type="EnsemblProtists" id="EOD33968">
    <property type="protein sequence ID" value="EOD33968"/>
    <property type="gene ID" value="EMIHUDRAFT_111496"/>
</dbReference>
<evidence type="ECO:0008006" key="3">
    <source>
        <dbReference type="Google" id="ProtNLM"/>
    </source>
</evidence>
<dbReference type="STRING" id="2903.R1DES0"/>
<reference evidence="2" key="1">
    <citation type="journal article" date="2013" name="Nature">
        <title>Pan genome of the phytoplankton Emiliania underpins its global distribution.</title>
        <authorList>
            <person name="Read B.A."/>
            <person name="Kegel J."/>
            <person name="Klute M.J."/>
            <person name="Kuo A."/>
            <person name="Lefebvre S.C."/>
            <person name="Maumus F."/>
            <person name="Mayer C."/>
            <person name="Miller J."/>
            <person name="Monier A."/>
            <person name="Salamov A."/>
            <person name="Young J."/>
            <person name="Aguilar M."/>
            <person name="Claverie J.M."/>
            <person name="Frickenhaus S."/>
            <person name="Gonzalez K."/>
            <person name="Herman E.K."/>
            <person name="Lin Y.C."/>
            <person name="Napier J."/>
            <person name="Ogata H."/>
            <person name="Sarno A.F."/>
            <person name="Shmutz J."/>
            <person name="Schroeder D."/>
            <person name="de Vargas C."/>
            <person name="Verret F."/>
            <person name="von Dassow P."/>
            <person name="Valentin K."/>
            <person name="Van de Peer Y."/>
            <person name="Wheeler G."/>
            <person name="Dacks J.B."/>
            <person name="Delwiche C.F."/>
            <person name="Dyhrman S.T."/>
            <person name="Glockner G."/>
            <person name="John U."/>
            <person name="Richards T."/>
            <person name="Worden A.Z."/>
            <person name="Zhang X."/>
            <person name="Grigoriev I.V."/>
            <person name="Allen A.E."/>
            <person name="Bidle K."/>
            <person name="Borodovsky M."/>
            <person name="Bowler C."/>
            <person name="Brownlee C."/>
            <person name="Cock J.M."/>
            <person name="Elias M."/>
            <person name="Gladyshev V.N."/>
            <person name="Groth M."/>
            <person name="Guda C."/>
            <person name="Hadaegh A."/>
            <person name="Iglesias-Rodriguez M.D."/>
            <person name="Jenkins J."/>
            <person name="Jones B.M."/>
            <person name="Lawson T."/>
            <person name="Leese F."/>
            <person name="Lindquist E."/>
            <person name="Lobanov A."/>
            <person name="Lomsadze A."/>
            <person name="Malik S.B."/>
            <person name="Marsh M.E."/>
            <person name="Mackinder L."/>
            <person name="Mock T."/>
            <person name="Mueller-Roeber B."/>
            <person name="Pagarete A."/>
            <person name="Parker M."/>
            <person name="Probert I."/>
            <person name="Quesneville H."/>
            <person name="Raines C."/>
            <person name="Rensing S.A."/>
            <person name="Riano-Pachon D.M."/>
            <person name="Richier S."/>
            <person name="Rokitta S."/>
            <person name="Shiraiwa Y."/>
            <person name="Soanes D.M."/>
            <person name="van der Giezen M."/>
            <person name="Wahlund T.M."/>
            <person name="Williams B."/>
            <person name="Wilson W."/>
            <person name="Wolfe G."/>
            <person name="Wurch L.L."/>
        </authorList>
    </citation>
    <scope>NUCLEOTIDE SEQUENCE</scope>
</reference>